<gene>
    <name evidence="7" type="ORF">KIH39_03095</name>
</gene>
<protein>
    <submittedName>
        <fullName evidence="7">ABC transporter permease</fullName>
    </submittedName>
</protein>
<dbReference type="InterPro" id="IPR001851">
    <property type="entry name" value="ABC_transp_permease"/>
</dbReference>
<name>A0A8E6EYQ4_9BACT</name>
<comment type="subcellular location">
    <subcellularLocation>
        <location evidence="1">Cell membrane</location>
        <topology evidence="1">Multi-pass membrane protein</topology>
    </subcellularLocation>
</comment>
<evidence type="ECO:0000256" key="3">
    <source>
        <dbReference type="ARBA" id="ARBA00022692"/>
    </source>
</evidence>
<evidence type="ECO:0000256" key="5">
    <source>
        <dbReference type="ARBA" id="ARBA00023136"/>
    </source>
</evidence>
<dbReference type="Proteomes" id="UP000676194">
    <property type="component" value="Chromosome"/>
</dbReference>
<dbReference type="AlphaFoldDB" id="A0A8E6EYQ4"/>
<keyword evidence="2" id="KW-1003">Cell membrane</keyword>
<sequence>MVRITGVLAILVSLYIALYFSNPNALDWSTIQDVGNRQGRLGITTLGVGVLIITGAIDLSIGSVIGLASVSFGYLIEKRHMNPYLAFAAVVWGGLIIGMIHGLLITQLQLQPFLVTLCGLFVYRGLTRLVWDNTVGLNSIKTGNPDAAAAIDQLRWIFIGKDARGELLFPAEFIWLLGMALIIGLLLHFSIYGRYCYAIGYNEQASRYAGIRTTRFRFAGFVICSGLAAFSGVLLLLDLGSVMPSNSGEGEELFAITGAVLGGCSLRGGEGTVVGMIFGAMVLKVLDPLIVFAEFPDAAQKAIVGLTLLFGTLADEFFRRRATRRG</sequence>
<feature type="transmembrane region" description="Helical" evidence="6">
    <location>
        <begin position="218"/>
        <end position="237"/>
    </location>
</feature>
<dbReference type="PANTHER" id="PTHR32196:SF15">
    <property type="entry name" value="SUGAR ABC TRANSPORTER PERMEASE PROTEIN"/>
    <property type="match status" value="1"/>
</dbReference>
<dbReference type="RefSeq" id="WP_213497808.1">
    <property type="nucleotide sequence ID" value="NZ_CP074694.1"/>
</dbReference>
<dbReference type="GO" id="GO:0022857">
    <property type="term" value="F:transmembrane transporter activity"/>
    <property type="evidence" value="ECO:0007669"/>
    <property type="project" value="InterPro"/>
</dbReference>
<dbReference type="EMBL" id="CP074694">
    <property type="protein sequence ID" value="QVL32918.1"/>
    <property type="molecule type" value="Genomic_DNA"/>
</dbReference>
<proteinExistence type="predicted"/>
<feature type="transmembrane region" description="Helical" evidence="6">
    <location>
        <begin position="84"/>
        <end position="105"/>
    </location>
</feature>
<evidence type="ECO:0000313" key="7">
    <source>
        <dbReference type="EMBL" id="QVL32918.1"/>
    </source>
</evidence>
<dbReference type="PANTHER" id="PTHR32196">
    <property type="entry name" value="ABC TRANSPORTER PERMEASE PROTEIN YPHD-RELATED-RELATED"/>
    <property type="match status" value="1"/>
</dbReference>
<dbReference type="CDD" id="cd06579">
    <property type="entry name" value="TM_PBP1_transp_AraH_like"/>
    <property type="match status" value="1"/>
</dbReference>
<feature type="transmembrane region" description="Helical" evidence="6">
    <location>
        <begin position="7"/>
        <end position="26"/>
    </location>
</feature>
<evidence type="ECO:0000256" key="6">
    <source>
        <dbReference type="SAM" id="Phobius"/>
    </source>
</evidence>
<dbReference type="GO" id="GO:0005886">
    <property type="term" value="C:plasma membrane"/>
    <property type="evidence" value="ECO:0007669"/>
    <property type="project" value="UniProtKB-SubCell"/>
</dbReference>
<evidence type="ECO:0000256" key="4">
    <source>
        <dbReference type="ARBA" id="ARBA00022989"/>
    </source>
</evidence>
<evidence type="ECO:0000256" key="2">
    <source>
        <dbReference type="ARBA" id="ARBA00022475"/>
    </source>
</evidence>
<keyword evidence="5 6" id="KW-0472">Membrane</keyword>
<evidence type="ECO:0000256" key="1">
    <source>
        <dbReference type="ARBA" id="ARBA00004651"/>
    </source>
</evidence>
<keyword evidence="8" id="KW-1185">Reference proteome</keyword>
<feature type="transmembrane region" description="Helical" evidence="6">
    <location>
        <begin position="173"/>
        <end position="197"/>
    </location>
</feature>
<dbReference type="KEGG" id="tsph:KIH39_03095"/>
<keyword evidence="3 6" id="KW-0812">Transmembrane</keyword>
<keyword evidence="4 6" id="KW-1133">Transmembrane helix</keyword>
<organism evidence="7 8">
    <name type="scientific">Telmatocola sphagniphila</name>
    <dbReference type="NCBI Taxonomy" id="1123043"/>
    <lineage>
        <taxon>Bacteria</taxon>
        <taxon>Pseudomonadati</taxon>
        <taxon>Planctomycetota</taxon>
        <taxon>Planctomycetia</taxon>
        <taxon>Gemmatales</taxon>
        <taxon>Gemmataceae</taxon>
    </lineage>
</organism>
<evidence type="ECO:0000313" key="8">
    <source>
        <dbReference type="Proteomes" id="UP000676194"/>
    </source>
</evidence>
<reference evidence="7" key="1">
    <citation type="submission" date="2021-05" db="EMBL/GenBank/DDBJ databases">
        <title>Complete genome sequence of the cellulolytic planctomycete Telmatocola sphagniphila SP2T and characterization of the first cellulase from planctomycetes.</title>
        <authorList>
            <person name="Rakitin A.L."/>
            <person name="Beletsky A.V."/>
            <person name="Naumoff D.G."/>
            <person name="Kulichevskaya I.S."/>
            <person name="Mardanov A.V."/>
            <person name="Ravin N.V."/>
            <person name="Dedysh S.N."/>
        </authorList>
    </citation>
    <scope>NUCLEOTIDE SEQUENCE</scope>
    <source>
        <strain evidence="7">SP2T</strain>
    </source>
</reference>
<dbReference type="Pfam" id="PF02653">
    <property type="entry name" value="BPD_transp_2"/>
    <property type="match status" value="1"/>
</dbReference>
<feature type="transmembrane region" description="Helical" evidence="6">
    <location>
        <begin position="46"/>
        <end position="72"/>
    </location>
</feature>
<accession>A0A8E6EYQ4</accession>